<dbReference type="EMBL" id="QRDT01000011">
    <property type="protein sequence ID" value="RED33193.1"/>
    <property type="molecule type" value="Genomic_DNA"/>
</dbReference>
<dbReference type="OrthoDB" id="9812625at2"/>
<dbReference type="Proteomes" id="UP000252631">
    <property type="component" value="Unassembled WGS sequence"/>
</dbReference>
<dbReference type="CDD" id="cd07138">
    <property type="entry name" value="ALDH_CddD_SSP0762"/>
    <property type="match status" value="1"/>
</dbReference>
<sequence>MRAIDTTYIDGSFVAVSGTERLDIVNPATETSIGTLRLGSRRDARRAIDAASRAQASFSRTTKRKRLDLLRALAAAVLRRSSDIRDATIAEYGAPLGRARWISQYASDCFTLTAEVLTDYEFSRRIGDATVLMEPVGVSALFAPWNAAAGTICSKLASALAAGCACVVKPSEFAGLQAHIVAEAIHDAGLPAGLVNFVNGRGQEVGDELARHPRIARVSFTGSTPTGKVIAGSAVESMKRVSLSLSGKAPAIILDDADLAVAVPLALRAGLQNNGQACIAATRILVPVRKIDEVKAIARSAIDTLKVGLPTAPDTELGPLASRAQFERVQRFIAGGIKQGATLVAGGPGRPDGFDCGYFVRPTIFGDVSRDMEISREEIFGPVISIVCYRDEDDAIELANDTDYGLFAYVWSGDPARAQRMARELRAGEVLINRIAPELRAPFGGVKQSGLGREFGVYGLESFLEPKSIVEGP</sequence>
<organism evidence="7 8">
    <name type="scientific">Rhodopseudomonas pentothenatexigens</name>
    <dbReference type="NCBI Taxonomy" id="999699"/>
    <lineage>
        <taxon>Bacteria</taxon>
        <taxon>Pseudomonadati</taxon>
        <taxon>Pseudomonadota</taxon>
        <taxon>Alphaproteobacteria</taxon>
        <taxon>Hyphomicrobiales</taxon>
        <taxon>Nitrobacteraceae</taxon>
        <taxon>Rhodopseudomonas</taxon>
    </lineage>
</organism>
<dbReference type="RefSeq" id="WP_114358322.1">
    <property type="nucleotide sequence ID" value="NZ_QRDT01000011.1"/>
</dbReference>
<dbReference type="Proteomes" id="UP000256343">
    <property type="component" value="Unassembled WGS sequence"/>
</dbReference>
<keyword evidence="2" id="KW-0560">Oxidoreductase</keyword>
<reference evidence="7 8" key="1">
    <citation type="submission" date="2017-08" db="EMBL/GenBank/DDBJ databases">
        <authorList>
            <person name="de Groot N.N."/>
        </authorList>
    </citation>
    <scope>NUCLEOTIDE SEQUENCE [LARGE SCALE GENOMIC DNA]</scope>
    <source>
        <strain evidence="7 8">JA575</strain>
    </source>
</reference>
<evidence type="ECO:0000313" key="9">
    <source>
        <dbReference type="Proteomes" id="UP000256343"/>
    </source>
</evidence>
<dbReference type="Gene3D" id="3.40.309.10">
    <property type="entry name" value="Aldehyde Dehydrogenase, Chain A, domain 2"/>
    <property type="match status" value="1"/>
</dbReference>
<keyword evidence="9" id="KW-1185">Reference proteome</keyword>
<evidence type="ECO:0000313" key="8">
    <source>
        <dbReference type="Proteomes" id="UP000252631"/>
    </source>
</evidence>
<dbReference type="AlphaFoldDB" id="A0A336JT45"/>
<dbReference type="InterPro" id="IPR016162">
    <property type="entry name" value="Ald_DH_N"/>
</dbReference>
<dbReference type="InterPro" id="IPR016161">
    <property type="entry name" value="Ald_DH/histidinol_DH"/>
</dbReference>
<dbReference type="EC" id="1.2.1.3" evidence="3"/>
<comment type="similarity">
    <text evidence="1">Belongs to the aldehyde dehydrogenase family.</text>
</comment>
<dbReference type="GO" id="GO:0004029">
    <property type="term" value="F:aldehyde dehydrogenase (NAD+) activity"/>
    <property type="evidence" value="ECO:0007669"/>
    <property type="project" value="UniProtKB-EC"/>
</dbReference>
<dbReference type="PANTHER" id="PTHR42804:SF1">
    <property type="entry name" value="ALDEHYDE DEHYDROGENASE-RELATED"/>
    <property type="match status" value="1"/>
</dbReference>
<dbReference type="EMBL" id="UFQQ01000011">
    <property type="protein sequence ID" value="SSW91269.1"/>
    <property type="molecule type" value="Genomic_DNA"/>
</dbReference>
<protein>
    <recommendedName>
        <fullName evidence="3">aldehyde dehydrogenase (NAD(+))</fullName>
        <ecNumber evidence="3">1.2.1.3</ecNumber>
    </recommendedName>
</protein>
<accession>A0A336JT45</accession>
<evidence type="ECO:0000256" key="1">
    <source>
        <dbReference type="ARBA" id="ARBA00009986"/>
    </source>
</evidence>
<dbReference type="Pfam" id="PF00171">
    <property type="entry name" value="Aldedh"/>
    <property type="match status" value="1"/>
</dbReference>
<evidence type="ECO:0000256" key="4">
    <source>
        <dbReference type="ARBA" id="ARBA00049194"/>
    </source>
</evidence>
<proteinExistence type="inferred from homology"/>
<name>A0A336JT45_9BRAD</name>
<evidence type="ECO:0000313" key="6">
    <source>
        <dbReference type="EMBL" id="RED33193.1"/>
    </source>
</evidence>
<dbReference type="PANTHER" id="PTHR42804">
    <property type="entry name" value="ALDEHYDE DEHYDROGENASE"/>
    <property type="match status" value="1"/>
</dbReference>
<reference evidence="6 9" key="2">
    <citation type="submission" date="2018-07" db="EMBL/GenBank/DDBJ databases">
        <title>Genomic Encyclopedia of Archaeal and Bacterial Type Strains, Phase II (KMG-II): from individual species to whole genera.</title>
        <authorList>
            <person name="Goeker M."/>
        </authorList>
    </citation>
    <scope>NUCLEOTIDE SEQUENCE [LARGE SCALE GENOMIC DNA]</scope>
    <source>
        <strain evidence="6 9">JA575</strain>
    </source>
</reference>
<evidence type="ECO:0000313" key="7">
    <source>
        <dbReference type="EMBL" id="SSW91269.1"/>
    </source>
</evidence>
<feature type="domain" description="Aldehyde dehydrogenase" evidence="5">
    <location>
        <begin position="17"/>
        <end position="469"/>
    </location>
</feature>
<evidence type="ECO:0000259" key="5">
    <source>
        <dbReference type="Pfam" id="PF00171"/>
    </source>
</evidence>
<evidence type="ECO:0000256" key="3">
    <source>
        <dbReference type="ARBA" id="ARBA00024226"/>
    </source>
</evidence>
<dbReference type="FunFam" id="3.40.309.10:FF:000009">
    <property type="entry name" value="Aldehyde dehydrogenase A"/>
    <property type="match status" value="1"/>
</dbReference>
<gene>
    <name evidence="6" type="ORF">BJ125_11130</name>
    <name evidence="7" type="ORF">SAMN05892882_11130</name>
</gene>
<dbReference type="InterPro" id="IPR016160">
    <property type="entry name" value="Ald_DH_CS_CYS"/>
</dbReference>
<dbReference type="PROSITE" id="PS00070">
    <property type="entry name" value="ALDEHYDE_DEHYDR_CYS"/>
    <property type="match status" value="1"/>
</dbReference>
<comment type="catalytic activity">
    <reaction evidence="4">
        <text>an aldehyde + NAD(+) + H2O = a carboxylate + NADH + 2 H(+)</text>
        <dbReference type="Rhea" id="RHEA:16185"/>
        <dbReference type="ChEBI" id="CHEBI:15377"/>
        <dbReference type="ChEBI" id="CHEBI:15378"/>
        <dbReference type="ChEBI" id="CHEBI:17478"/>
        <dbReference type="ChEBI" id="CHEBI:29067"/>
        <dbReference type="ChEBI" id="CHEBI:57540"/>
        <dbReference type="ChEBI" id="CHEBI:57945"/>
        <dbReference type="EC" id="1.2.1.3"/>
    </reaction>
</comment>
<dbReference type="InterPro" id="IPR016163">
    <property type="entry name" value="Ald_DH_C"/>
</dbReference>
<dbReference type="InterPro" id="IPR015590">
    <property type="entry name" value="Aldehyde_DH_dom"/>
</dbReference>
<dbReference type="FunFam" id="3.40.605.10:FF:000007">
    <property type="entry name" value="NAD/NADP-dependent betaine aldehyde dehydrogenase"/>
    <property type="match status" value="1"/>
</dbReference>
<evidence type="ECO:0000256" key="2">
    <source>
        <dbReference type="ARBA" id="ARBA00023002"/>
    </source>
</evidence>
<dbReference type="SUPFAM" id="SSF53720">
    <property type="entry name" value="ALDH-like"/>
    <property type="match status" value="1"/>
</dbReference>
<dbReference type="Gene3D" id="3.40.605.10">
    <property type="entry name" value="Aldehyde Dehydrogenase, Chain A, domain 1"/>
    <property type="match status" value="1"/>
</dbReference>